<feature type="transmembrane region" description="Helical" evidence="10">
    <location>
        <begin position="82"/>
        <end position="105"/>
    </location>
</feature>
<feature type="transmembrane region" description="Helical" evidence="10">
    <location>
        <begin position="267"/>
        <end position="288"/>
    </location>
</feature>
<evidence type="ECO:0000259" key="11">
    <source>
        <dbReference type="Pfam" id="PF00999"/>
    </source>
</evidence>
<comment type="function">
    <text evidence="10">Na(+)/H(+) antiporter that extrudes sodium in exchange for external protons.</text>
</comment>
<sequence>MQGVEILLLLAGSLAVTAVARRLDWPAPLLLVAVGLAVSYVPGVPDFRLEPELVLVLVMPPLLYTSALDSSYVNIRRNIRPIALLAIGLVLATTLGVGLVAHLAIPSLPLPAALVLGAIVAPPDAVAAVAIGRKLGLPRRIMTLLTGESLVNDATALTAYKVAVAAATGTAALSWGSGIATFLQASVGGAVIGYLIGVVVHWIRLRLHDSLLESGLGMLVPFGAYLIGESAGTSGVLAVVAAGLYLGHNAPKAGYATRLQETAVWRAVDLLLESWVFALIGLQLRFVLTDSGATWPLFGAALLVLLAAIVVRILWVYPGTYVPRLLSAKIREREAFPAPRAVFIVAWTGMRGVVSLAAAVGLPLNMPGRDVILLCTFVVTVGTLMVQGLTLPGLIRFLGIRGDDEQADSLAEARVKADAAKAAIERLEQASDGNVPQPVIVRLRTLAEHRTQIPTEDGPGARWKRLRLTMLVAEREVFLAARNAREIDDEVFRRVQRELDLEEAALTRE</sequence>
<feature type="transmembrane region" description="Helical" evidence="10">
    <location>
        <begin position="338"/>
        <end position="359"/>
    </location>
</feature>
<feature type="transmembrane region" description="Helical" evidence="10">
    <location>
        <begin position="223"/>
        <end position="246"/>
    </location>
</feature>
<dbReference type="Pfam" id="PF00999">
    <property type="entry name" value="Na_H_Exchanger"/>
    <property type="match status" value="1"/>
</dbReference>
<evidence type="ECO:0000256" key="8">
    <source>
        <dbReference type="ARBA" id="ARBA00023136"/>
    </source>
</evidence>
<evidence type="ECO:0000256" key="2">
    <source>
        <dbReference type="ARBA" id="ARBA00022448"/>
    </source>
</evidence>
<keyword evidence="8 10" id="KW-0472">Membrane</keyword>
<dbReference type="InterPro" id="IPR018422">
    <property type="entry name" value="Cation/H_exchanger_CPA1"/>
</dbReference>
<dbReference type="GO" id="GO:0051453">
    <property type="term" value="P:regulation of intracellular pH"/>
    <property type="evidence" value="ECO:0007669"/>
    <property type="project" value="TreeGrafter"/>
</dbReference>
<reference evidence="12 13" key="1">
    <citation type="submission" date="2018-08" db="EMBL/GenBank/DDBJ databases">
        <title>Genomic Encyclopedia of Archaeal and Bacterial Type Strains, Phase II (KMG-II): from individual species to whole genera.</title>
        <authorList>
            <person name="Goeker M."/>
        </authorList>
    </citation>
    <scope>NUCLEOTIDE SEQUENCE [LARGE SCALE GENOMIC DNA]</scope>
    <source>
        <strain evidence="12 13">DSM 45791</strain>
    </source>
</reference>
<dbReference type="AlphaFoldDB" id="A0A3E0IA88"/>
<dbReference type="NCBIfam" id="TIGR00831">
    <property type="entry name" value="a_cpa1"/>
    <property type="match status" value="1"/>
</dbReference>
<evidence type="ECO:0000256" key="1">
    <source>
        <dbReference type="ARBA" id="ARBA00004651"/>
    </source>
</evidence>
<evidence type="ECO:0000256" key="6">
    <source>
        <dbReference type="ARBA" id="ARBA00023053"/>
    </source>
</evidence>
<name>A0A3E0IA88_9PSEU</name>
<keyword evidence="3 10" id="KW-1003">Cell membrane</keyword>
<comment type="caution">
    <text evidence="12">The sequence shown here is derived from an EMBL/GenBank/DDBJ whole genome shotgun (WGS) entry which is preliminary data.</text>
</comment>
<feature type="transmembrane region" description="Helical" evidence="10">
    <location>
        <begin position="182"/>
        <end position="203"/>
    </location>
</feature>
<dbReference type="InterPro" id="IPR004705">
    <property type="entry name" value="Cation/H_exchanger_CPA1_bac"/>
</dbReference>
<keyword evidence="7 10" id="KW-0406">Ion transport</keyword>
<evidence type="ECO:0000256" key="10">
    <source>
        <dbReference type="RuleBase" id="RU366002"/>
    </source>
</evidence>
<dbReference type="Gene3D" id="6.10.140.1330">
    <property type="match status" value="1"/>
</dbReference>
<dbReference type="EMBL" id="QUNO01000001">
    <property type="protein sequence ID" value="REH55065.1"/>
    <property type="molecule type" value="Genomic_DNA"/>
</dbReference>
<keyword evidence="2 10" id="KW-0813">Transport</keyword>
<dbReference type="InterPro" id="IPR006153">
    <property type="entry name" value="Cation/H_exchanger_TM"/>
</dbReference>
<dbReference type="PANTHER" id="PTHR10110">
    <property type="entry name" value="SODIUM/HYDROGEN EXCHANGER"/>
    <property type="match status" value="1"/>
</dbReference>
<proteinExistence type="inferred from homology"/>
<feature type="transmembrane region" description="Helical" evidence="10">
    <location>
        <begin position="111"/>
        <end position="132"/>
    </location>
</feature>
<dbReference type="PANTHER" id="PTHR10110:SF86">
    <property type="entry name" value="SODIUM_HYDROGEN EXCHANGER 7"/>
    <property type="match status" value="1"/>
</dbReference>
<organism evidence="12 13">
    <name type="scientific">Kutzneria buriramensis</name>
    <dbReference type="NCBI Taxonomy" id="1045776"/>
    <lineage>
        <taxon>Bacteria</taxon>
        <taxon>Bacillati</taxon>
        <taxon>Actinomycetota</taxon>
        <taxon>Actinomycetes</taxon>
        <taxon>Pseudonocardiales</taxon>
        <taxon>Pseudonocardiaceae</taxon>
        <taxon>Kutzneria</taxon>
    </lineage>
</organism>
<evidence type="ECO:0000256" key="3">
    <source>
        <dbReference type="ARBA" id="ARBA00022475"/>
    </source>
</evidence>
<keyword evidence="6 10" id="KW-0915">Sodium</keyword>
<feature type="domain" description="Cation/H+ exchanger transmembrane" evidence="11">
    <location>
        <begin position="15"/>
        <end position="394"/>
    </location>
</feature>
<keyword evidence="5 10" id="KW-1133">Transmembrane helix</keyword>
<keyword evidence="13" id="KW-1185">Reference proteome</keyword>
<dbReference type="GO" id="GO:0015385">
    <property type="term" value="F:sodium:proton antiporter activity"/>
    <property type="evidence" value="ECO:0007669"/>
    <property type="project" value="InterPro"/>
</dbReference>
<evidence type="ECO:0000256" key="4">
    <source>
        <dbReference type="ARBA" id="ARBA00022692"/>
    </source>
</evidence>
<keyword evidence="4 10" id="KW-0812">Transmembrane</keyword>
<feature type="transmembrane region" description="Helical" evidence="10">
    <location>
        <begin position="294"/>
        <end position="317"/>
    </location>
</feature>
<evidence type="ECO:0000256" key="7">
    <source>
        <dbReference type="ARBA" id="ARBA00023065"/>
    </source>
</evidence>
<evidence type="ECO:0000313" key="12">
    <source>
        <dbReference type="EMBL" id="REH55065.1"/>
    </source>
</evidence>
<keyword evidence="10" id="KW-0050">Antiport</keyword>
<comment type="similarity">
    <text evidence="10">Belongs to the monovalent cation:proton antiporter 1 (CPA1) transporter (TC 2.A.36) family.</text>
</comment>
<dbReference type="RefSeq" id="WP_246014756.1">
    <property type="nucleotide sequence ID" value="NZ_CP144375.1"/>
</dbReference>
<evidence type="ECO:0000256" key="9">
    <source>
        <dbReference type="ARBA" id="ARBA00023201"/>
    </source>
</evidence>
<evidence type="ECO:0000313" key="13">
    <source>
        <dbReference type="Proteomes" id="UP000256269"/>
    </source>
</evidence>
<protein>
    <submittedName>
        <fullName evidence="12">CPA1 family monovalent cation:H+ antiporter</fullName>
    </submittedName>
</protein>
<comment type="subcellular location">
    <subcellularLocation>
        <location evidence="1 10">Cell membrane</location>
        <topology evidence="1 10">Multi-pass membrane protein</topology>
    </subcellularLocation>
</comment>
<comment type="caution">
    <text evidence="10">Lacks conserved residue(s) required for the propagation of feature annotation.</text>
</comment>
<accession>A0A3E0IA88</accession>
<feature type="transmembrane region" description="Helical" evidence="10">
    <location>
        <begin position="53"/>
        <end position="75"/>
    </location>
</feature>
<evidence type="ECO:0000256" key="5">
    <source>
        <dbReference type="ARBA" id="ARBA00022989"/>
    </source>
</evidence>
<gene>
    <name evidence="12" type="ORF">BCF44_10181</name>
</gene>
<dbReference type="GO" id="GO:0098719">
    <property type="term" value="P:sodium ion import across plasma membrane"/>
    <property type="evidence" value="ECO:0007669"/>
    <property type="project" value="TreeGrafter"/>
</dbReference>
<keyword evidence="9 10" id="KW-0739">Sodium transport</keyword>
<feature type="transmembrane region" description="Helical" evidence="10">
    <location>
        <begin position="371"/>
        <end position="391"/>
    </location>
</feature>
<dbReference type="GO" id="GO:0015386">
    <property type="term" value="F:potassium:proton antiporter activity"/>
    <property type="evidence" value="ECO:0007669"/>
    <property type="project" value="TreeGrafter"/>
</dbReference>
<dbReference type="Proteomes" id="UP000256269">
    <property type="component" value="Unassembled WGS sequence"/>
</dbReference>
<dbReference type="GO" id="GO:0005886">
    <property type="term" value="C:plasma membrane"/>
    <property type="evidence" value="ECO:0007669"/>
    <property type="project" value="UniProtKB-SubCell"/>
</dbReference>